<proteinExistence type="predicted"/>
<dbReference type="Proteomes" id="UP000288168">
    <property type="component" value="Unassembled WGS sequence"/>
</dbReference>
<sequence length="125" mass="13990">MGEEILPEGSRKPKTASSKPVKLRSRAKLTSVSNHFAGRVSALLSVQHACALQKNHDSKQPWPQEGGRLRLGPPLRLRRYLHVVLTKRSCRPQKRLDRGAKTLLPEQDLNSPPLQLSPKSVKSNF</sequence>
<reference evidence="2 3" key="1">
    <citation type="submission" date="2017-06" db="EMBL/GenBank/DDBJ databases">
        <title>Comparative genomic analysis of Ambrosia Fusariam Clade fungi.</title>
        <authorList>
            <person name="Stajich J.E."/>
            <person name="Carrillo J."/>
            <person name="Kijimoto T."/>
            <person name="Eskalen A."/>
            <person name="O'Donnell K."/>
            <person name="Kasson M."/>
        </authorList>
    </citation>
    <scope>NUCLEOTIDE SEQUENCE [LARGE SCALE GENOMIC DNA]</scope>
    <source>
        <strain evidence="2 3">NRRL62584</strain>
    </source>
</reference>
<gene>
    <name evidence="2" type="ORF">CEP54_015919</name>
</gene>
<feature type="region of interest" description="Disordered" evidence="1">
    <location>
        <begin position="1"/>
        <end position="26"/>
    </location>
</feature>
<organism evidence="2 3">
    <name type="scientific">Fusarium duplospermum</name>
    <dbReference type="NCBI Taxonomy" id="1325734"/>
    <lineage>
        <taxon>Eukaryota</taxon>
        <taxon>Fungi</taxon>
        <taxon>Dikarya</taxon>
        <taxon>Ascomycota</taxon>
        <taxon>Pezizomycotina</taxon>
        <taxon>Sordariomycetes</taxon>
        <taxon>Hypocreomycetidae</taxon>
        <taxon>Hypocreales</taxon>
        <taxon>Nectriaceae</taxon>
        <taxon>Fusarium</taxon>
        <taxon>Fusarium solani species complex</taxon>
    </lineage>
</organism>
<name>A0A428NK04_9HYPO</name>
<feature type="region of interest" description="Disordered" evidence="1">
    <location>
        <begin position="92"/>
        <end position="125"/>
    </location>
</feature>
<evidence type="ECO:0000313" key="2">
    <source>
        <dbReference type="EMBL" id="RSL41110.1"/>
    </source>
</evidence>
<evidence type="ECO:0000313" key="3">
    <source>
        <dbReference type="Proteomes" id="UP000288168"/>
    </source>
</evidence>
<evidence type="ECO:0000256" key="1">
    <source>
        <dbReference type="SAM" id="MobiDB-lite"/>
    </source>
</evidence>
<keyword evidence="3" id="KW-1185">Reference proteome</keyword>
<dbReference type="EMBL" id="NKCI01000441">
    <property type="protein sequence ID" value="RSL41110.1"/>
    <property type="molecule type" value="Genomic_DNA"/>
</dbReference>
<dbReference type="AlphaFoldDB" id="A0A428NK04"/>
<comment type="caution">
    <text evidence="2">The sequence shown here is derived from an EMBL/GenBank/DDBJ whole genome shotgun (WGS) entry which is preliminary data.</text>
</comment>
<feature type="compositionally biased region" description="Polar residues" evidence="1">
    <location>
        <begin position="108"/>
        <end position="125"/>
    </location>
</feature>
<protein>
    <submittedName>
        <fullName evidence="2">Uncharacterized protein</fullName>
    </submittedName>
</protein>
<accession>A0A428NK04</accession>